<dbReference type="AlphaFoldDB" id="A0AAD7VXS8"/>
<evidence type="ECO:0000313" key="3">
    <source>
        <dbReference type="Proteomes" id="UP001221898"/>
    </source>
</evidence>
<sequence length="216" mass="24211">MEKKAEERRRRRSKEENAAAAEKTARKDVERFLADGDEDLELERSGPEDEFVPEVELFLKLTLSLQSGKGTENYDEIPNISLASVRYGIGLRPTAAIATAALIDAGIIKEDNTSKVTDKNKVKRAQDKLMRELGEEFEEKCREEGGISCILFDGRIDLTSAMMEAEGSDQSFPAKIKEEHYSVASEPGSYYLFHFTPEKATKEESHAEQIAKVLFA</sequence>
<organism evidence="2 3">
    <name type="scientific">Aldrovandia affinis</name>
    <dbReference type="NCBI Taxonomy" id="143900"/>
    <lineage>
        <taxon>Eukaryota</taxon>
        <taxon>Metazoa</taxon>
        <taxon>Chordata</taxon>
        <taxon>Craniata</taxon>
        <taxon>Vertebrata</taxon>
        <taxon>Euteleostomi</taxon>
        <taxon>Actinopterygii</taxon>
        <taxon>Neopterygii</taxon>
        <taxon>Teleostei</taxon>
        <taxon>Notacanthiformes</taxon>
        <taxon>Halosauridae</taxon>
        <taxon>Aldrovandia</taxon>
    </lineage>
</organism>
<gene>
    <name evidence="2" type="ORF">AAFF_G00028780</name>
</gene>
<protein>
    <submittedName>
        <fullName evidence="2">Uncharacterized protein</fullName>
    </submittedName>
</protein>
<reference evidence="2" key="1">
    <citation type="journal article" date="2023" name="Science">
        <title>Genome structures resolve the early diversification of teleost fishes.</title>
        <authorList>
            <person name="Parey E."/>
            <person name="Louis A."/>
            <person name="Montfort J."/>
            <person name="Bouchez O."/>
            <person name="Roques C."/>
            <person name="Iampietro C."/>
            <person name="Lluch J."/>
            <person name="Castinel A."/>
            <person name="Donnadieu C."/>
            <person name="Desvignes T."/>
            <person name="Floi Bucao C."/>
            <person name="Jouanno E."/>
            <person name="Wen M."/>
            <person name="Mejri S."/>
            <person name="Dirks R."/>
            <person name="Jansen H."/>
            <person name="Henkel C."/>
            <person name="Chen W.J."/>
            <person name="Zahm M."/>
            <person name="Cabau C."/>
            <person name="Klopp C."/>
            <person name="Thompson A.W."/>
            <person name="Robinson-Rechavi M."/>
            <person name="Braasch I."/>
            <person name="Lecointre G."/>
            <person name="Bobe J."/>
            <person name="Postlethwait J.H."/>
            <person name="Berthelot C."/>
            <person name="Roest Crollius H."/>
            <person name="Guiguen Y."/>
        </authorList>
    </citation>
    <scope>NUCLEOTIDE SEQUENCE</scope>
    <source>
        <strain evidence="2">NC1722</strain>
    </source>
</reference>
<proteinExistence type="predicted"/>
<evidence type="ECO:0000256" key="1">
    <source>
        <dbReference type="SAM" id="MobiDB-lite"/>
    </source>
</evidence>
<name>A0AAD7VXS8_9TELE</name>
<feature type="region of interest" description="Disordered" evidence="1">
    <location>
        <begin position="1"/>
        <end position="28"/>
    </location>
</feature>
<comment type="caution">
    <text evidence="2">The sequence shown here is derived from an EMBL/GenBank/DDBJ whole genome shotgun (WGS) entry which is preliminary data.</text>
</comment>
<evidence type="ECO:0000313" key="2">
    <source>
        <dbReference type="EMBL" id="KAJ8358165.1"/>
    </source>
</evidence>
<accession>A0AAD7VXS8</accession>
<keyword evidence="3" id="KW-1185">Reference proteome</keyword>
<dbReference type="EMBL" id="JAINUG010001135">
    <property type="protein sequence ID" value="KAJ8358165.1"/>
    <property type="molecule type" value="Genomic_DNA"/>
</dbReference>
<dbReference type="Proteomes" id="UP001221898">
    <property type="component" value="Unassembled WGS sequence"/>
</dbReference>